<evidence type="ECO:0000313" key="1">
    <source>
        <dbReference type="EMBL" id="KOS37725.1"/>
    </source>
</evidence>
<organism evidence="1 2">
    <name type="scientific">Penicillium nordicum</name>
    <dbReference type="NCBI Taxonomy" id="229535"/>
    <lineage>
        <taxon>Eukaryota</taxon>
        <taxon>Fungi</taxon>
        <taxon>Dikarya</taxon>
        <taxon>Ascomycota</taxon>
        <taxon>Pezizomycotina</taxon>
        <taxon>Eurotiomycetes</taxon>
        <taxon>Eurotiomycetidae</taxon>
        <taxon>Eurotiales</taxon>
        <taxon>Aspergillaceae</taxon>
        <taxon>Penicillium</taxon>
    </lineage>
</organism>
<dbReference type="AlphaFoldDB" id="A0A0M9WAX7"/>
<keyword evidence="2" id="KW-1185">Reference proteome</keyword>
<protein>
    <submittedName>
        <fullName evidence="1">Uncharacterized protein</fullName>
    </submittedName>
</protein>
<gene>
    <name evidence="1" type="ORF">ACN38_g11482</name>
</gene>
<dbReference type="OrthoDB" id="4366786at2759"/>
<evidence type="ECO:0000313" key="2">
    <source>
        <dbReference type="Proteomes" id="UP000037696"/>
    </source>
</evidence>
<reference evidence="1 2" key="1">
    <citation type="submission" date="2015-08" db="EMBL/GenBank/DDBJ databases">
        <title>Genome sequencing of Penicillium nordicum.</title>
        <authorList>
            <person name="Nguyen H.D."/>
            <person name="Seifert K.A."/>
        </authorList>
    </citation>
    <scope>NUCLEOTIDE SEQUENCE [LARGE SCALE GENOMIC DNA]</scope>
    <source>
        <strain evidence="1 2">DAOMC 185683</strain>
    </source>
</reference>
<sequence>MESARAQLARPLPPLVQHRGTLPPSIHDDRVSLAYLGYWDSFVEEVMTLFRSTPLDHDVPIHNESEVYVVGSELGLTGRIIQNLCNPVMQALIPLPQMSSVRFGDIQSVIPASRVIPDVIFGLMSPDAPSSDSIYMVGEYKTFWTVTPQEMTINCPEPDNQLEALIGIYTYNNSYCVMSCTIYIGAWSI</sequence>
<accession>A0A0M9WAX7</accession>
<dbReference type="EMBL" id="LHQQ01000299">
    <property type="protein sequence ID" value="KOS37725.1"/>
    <property type="molecule type" value="Genomic_DNA"/>
</dbReference>
<proteinExistence type="predicted"/>
<name>A0A0M9WAX7_9EURO</name>
<dbReference type="Proteomes" id="UP000037696">
    <property type="component" value="Unassembled WGS sequence"/>
</dbReference>
<comment type="caution">
    <text evidence="1">The sequence shown here is derived from an EMBL/GenBank/DDBJ whole genome shotgun (WGS) entry which is preliminary data.</text>
</comment>
<dbReference type="STRING" id="229535.A0A0M9WAX7"/>